<dbReference type="InterPro" id="IPR043127">
    <property type="entry name" value="Sec-1-like_dom3a"/>
</dbReference>
<dbReference type="Gene3D" id="3.40.50.1910">
    <property type="match status" value="1"/>
</dbReference>
<proteinExistence type="inferred from homology"/>
<reference evidence="2 3" key="1">
    <citation type="journal article" date="2004" name="Nature">
        <title>Genome evolution in yeasts.</title>
        <authorList>
            <consortium name="Genolevures"/>
            <person name="Dujon B."/>
            <person name="Sherman D."/>
            <person name="Fischer G."/>
            <person name="Durrens P."/>
            <person name="Casaregola S."/>
            <person name="Lafontaine I."/>
            <person name="de Montigny J."/>
            <person name="Marck C."/>
            <person name="Neuveglise C."/>
            <person name="Talla E."/>
            <person name="Goffard N."/>
            <person name="Frangeul L."/>
            <person name="Aigle M."/>
            <person name="Anthouard V."/>
            <person name="Babour A."/>
            <person name="Barbe V."/>
            <person name="Barnay S."/>
            <person name="Blanchin S."/>
            <person name="Beckerich J.M."/>
            <person name="Beyne E."/>
            <person name="Bleykasten C."/>
            <person name="Boisrame A."/>
            <person name="Boyer J."/>
            <person name="Cattolico L."/>
            <person name="Confanioleri F."/>
            <person name="de Daruvar A."/>
            <person name="Despons L."/>
            <person name="Fabre E."/>
            <person name="Fairhead C."/>
            <person name="Ferry-Dumazet H."/>
            <person name="Groppi A."/>
            <person name="Hantraye F."/>
            <person name="Hennequin C."/>
            <person name="Jauniaux N."/>
            <person name="Joyet P."/>
            <person name="Kachouri R."/>
            <person name="Kerrest A."/>
            <person name="Koszul R."/>
            <person name="Lemaire M."/>
            <person name="Lesur I."/>
            <person name="Ma L."/>
            <person name="Muller H."/>
            <person name="Nicaud J.M."/>
            <person name="Nikolski M."/>
            <person name="Oztas S."/>
            <person name="Ozier-Kalogeropoulos O."/>
            <person name="Pellenz S."/>
            <person name="Potier S."/>
            <person name="Richard G.F."/>
            <person name="Straub M.L."/>
            <person name="Suleau A."/>
            <person name="Swennene D."/>
            <person name="Tekaia F."/>
            <person name="Wesolowski-Louvel M."/>
            <person name="Westhof E."/>
            <person name="Wirth B."/>
            <person name="Zeniou-Meyer M."/>
            <person name="Zivanovic I."/>
            <person name="Bolotin-Fukuhara M."/>
            <person name="Thierry A."/>
            <person name="Bouchier C."/>
            <person name="Caudron B."/>
            <person name="Scarpelli C."/>
            <person name="Gaillardin C."/>
            <person name="Weissenbach J."/>
            <person name="Wincker P."/>
            <person name="Souciet J.L."/>
        </authorList>
    </citation>
    <scope>NUCLEOTIDE SEQUENCE [LARGE SCALE GENOMIC DNA]</scope>
    <source>
        <strain evidence="3">ATCC 8585 / CBS 2359 / DSM 70799 / NBRC 1267 / NRRL Y-1140 / WM37</strain>
    </source>
</reference>
<dbReference type="InterPro" id="IPR036045">
    <property type="entry name" value="Sec1-like_sf"/>
</dbReference>
<dbReference type="GO" id="GO:0016192">
    <property type="term" value="P:vesicle-mediated transport"/>
    <property type="evidence" value="ECO:0007669"/>
    <property type="project" value="InterPro"/>
</dbReference>
<dbReference type="STRING" id="284590.Q6CMN7"/>
<dbReference type="HOGENOM" id="CLU_013933_3_1_1"/>
<dbReference type="OMA" id="VHQLNNA"/>
<dbReference type="PIRSF" id="PIRSF005715">
    <property type="entry name" value="VPS45_Sec1"/>
    <property type="match status" value="1"/>
</dbReference>
<dbReference type="InterPro" id="IPR027482">
    <property type="entry name" value="Sec1-like_dom2"/>
</dbReference>
<dbReference type="Proteomes" id="UP000000598">
    <property type="component" value="Chromosome E"/>
</dbReference>
<dbReference type="Pfam" id="PF00995">
    <property type="entry name" value="Sec1"/>
    <property type="match status" value="1"/>
</dbReference>
<protein>
    <submittedName>
        <fullName evidence="2">KLLA0E18833p</fullName>
    </submittedName>
</protein>
<gene>
    <name evidence="2" type="ORF">KLLA0_E18833g</name>
</gene>
<dbReference type="InterPro" id="IPR001619">
    <property type="entry name" value="Sec1-like"/>
</dbReference>
<name>Q6CMN7_KLULA</name>
<dbReference type="PaxDb" id="284590-Q6CMN7"/>
<dbReference type="eggNOG" id="KOG1299">
    <property type="taxonomic scope" value="Eukaryota"/>
</dbReference>
<evidence type="ECO:0000313" key="2">
    <source>
        <dbReference type="EMBL" id="CAG99889.1"/>
    </source>
</evidence>
<organism evidence="2 3">
    <name type="scientific">Kluyveromyces lactis (strain ATCC 8585 / CBS 2359 / DSM 70799 / NBRC 1267 / NRRL Y-1140 / WM37)</name>
    <name type="common">Yeast</name>
    <name type="synonym">Candida sphaerica</name>
    <dbReference type="NCBI Taxonomy" id="284590"/>
    <lineage>
        <taxon>Eukaryota</taxon>
        <taxon>Fungi</taxon>
        <taxon>Dikarya</taxon>
        <taxon>Ascomycota</taxon>
        <taxon>Saccharomycotina</taxon>
        <taxon>Saccharomycetes</taxon>
        <taxon>Saccharomycetales</taxon>
        <taxon>Saccharomycetaceae</taxon>
        <taxon>Kluyveromyces</taxon>
    </lineage>
</organism>
<evidence type="ECO:0000313" key="3">
    <source>
        <dbReference type="Proteomes" id="UP000000598"/>
    </source>
</evidence>
<dbReference type="Gene3D" id="3.40.50.2060">
    <property type="match status" value="1"/>
</dbReference>
<dbReference type="InParanoid" id="Q6CMN7"/>
<evidence type="ECO:0000256" key="1">
    <source>
        <dbReference type="ARBA" id="ARBA00009884"/>
    </source>
</evidence>
<keyword evidence="3" id="KW-1185">Reference proteome</keyword>
<dbReference type="EMBL" id="CR382125">
    <property type="protein sequence ID" value="CAG99889.1"/>
    <property type="molecule type" value="Genomic_DNA"/>
</dbReference>
<sequence>MNLFTVGDYYISRIANFQSKPSDTSIQEKSRVKALILDNDTLSTISMCTTQTELLKHEIYLVDKLENIHRDPMPHLKCLCYLKPTEDTIQDLLHELQDPKYGEYQIFFNNQVSKSQLERLAERDDMEVVTHVEEVFQDYLIVNEDVFTLEIPLYNLLQNQLVWDPKGLQETSNGLISLLLSLKLNPTIAYDSDSKLCQKLAKDLEYEIKTNERQLFDFPVRDSNPLLILLDRKSDPLTPLLQPWTYQSMINEYIGIKRNLVDLSNVPNIDPDLKQVVLSSKQDKFFKETMYMNFGDLADKVKNYVTQYKNKTNITKQINTIEDIKEFIEKFPEFKKLSGNISKHMAIVSELDRQLQLKNIWEVSELEQNLSSHDDNNDDFVELKRILNLPTLESYYKLKLCCIFVLRHGKNESRVSELENILRQQCDPTQISLYFQFKQRFGSIFNKHKAPQDNDLISGLTKKFNRLGSTSAENVFMQHVPELTTLLSDLDKNKFPQEGVTLLNQNIDPKTYMPQDVVILIVGGLTIEEARAVHQFNEKQSKNKDNCRVIIGGTSIISTEQFLTDVCAVNDKPVDLL</sequence>
<dbReference type="AlphaFoldDB" id="Q6CMN7"/>
<dbReference type="KEGG" id="kla:KLLA0_E18833g"/>
<dbReference type="PANTHER" id="PTHR11679">
    <property type="entry name" value="VESICLE PROTEIN SORTING-ASSOCIATED"/>
    <property type="match status" value="1"/>
</dbReference>
<dbReference type="SUPFAM" id="SSF56815">
    <property type="entry name" value="Sec1/munc18-like (SM) proteins"/>
    <property type="match status" value="1"/>
</dbReference>
<accession>Q6CMN7</accession>
<dbReference type="Gene3D" id="3.90.830.10">
    <property type="entry name" value="Syntaxin Binding Protein 1, Chain A, domain 2"/>
    <property type="match status" value="1"/>
</dbReference>
<dbReference type="Gene3D" id="1.25.40.60">
    <property type="match status" value="1"/>
</dbReference>
<comment type="similarity">
    <text evidence="1">Belongs to the STXBP/unc-18/SEC1 family.</text>
</comment>
<dbReference type="FunCoup" id="Q6CMN7">
    <property type="interactions" value="888"/>
</dbReference>
<dbReference type="InterPro" id="IPR043154">
    <property type="entry name" value="Sec-1-like_dom1"/>
</dbReference>